<keyword evidence="2 3" id="KW-0802">TPR repeat</keyword>
<dbReference type="InterPro" id="IPR039226">
    <property type="entry name" value="Ski3/TTC37"/>
</dbReference>
<dbReference type="PROSITE" id="PS50293">
    <property type="entry name" value="TPR_REGION"/>
    <property type="match status" value="1"/>
</dbReference>
<feature type="repeat" description="TPR" evidence="3">
    <location>
        <begin position="38"/>
        <end position="71"/>
    </location>
</feature>
<dbReference type="InterPro" id="IPR040962">
    <property type="entry name" value="TPR_22"/>
</dbReference>
<dbReference type="GO" id="GO:0006401">
    <property type="term" value="P:RNA catabolic process"/>
    <property type="evidence" value="ECO:0007669"/>
    <property type="project" value="InterPro"/>
</dbReference>
<gene>
    <name evidence="4" type="ORF">ARMOST_06475</name>
</gene>
<organism evidence="4 5">
    <name type="scientific">Armillaria ostoyae</name>
    <name type="common">Armillaria root rot fungus</name>
    <dbReference type="NCBI Taxonomy" id="47428"/>
    <lineage>
        <taxon>Eukaryota</taxon>
        <taxon>Fungi</taxon>
        <taxon>Dikarya</taxon>
        <taxon>Basidiomycota</taxon>
        <taxon>Agaricomycotina</taxon>
        <taxon>Agaricomycetes</taxon>
        <taxon>Agaricomycetidae</taxon>
        <taxon>Agaricales</taxon>
        <taxon>Marasmiineae</taxon>
        <taxon>Physalacriaceae</taxon>
        <taxon>Armillaria</taxon>
    </lineage>
</organism>
<protein>
    <recommendedName>
        <fullName evidence="6">Antiviral protein SKI3</fullName>
    </recommendedName>
</protein>
<keyword evidence="1" id="KW-0677">Repeat</keyword>
<dbReference type="Gene3D" id="1.25.40.10">
    <property type="entry name" value="Tetratricopeptide repeat domain"/>
    <property type="match status" value="4"/>
</dbReference>
<feature type="repeat" description="TPR" evidence="3">
    <location>
        <begin position="659"/>
        <end position="692"/>
    </location>
</feature>
<dbReference type="PANTHER" id="PTHR15704">
    <property type="entry name" value="SUPERKILLER 3 PROTEIN-RELATED"/>
    <property type="match status" value="1"/>
</dbReference>
<feature type="repeat" description="TPR" evidence="3">
    <location>
        <begin position="976"/>
        <end position="1009"/>
    </location>
</feature>
<evidence type="ECO:0000256" key="2">
    <source>
        <dbReference type="ARBA" id="ARBA00022803"/>
    </source>
</evidence>
<evidence type="ECO:0000256" key="3">
    <source>
        <dbReference type="PROSITE-ProRule" id="PRU00339"/>
    </source>
</evidence>
<keyword evidence="5" id="KW-1185">Reference proteome</keyword>
<dbReference type="OMA" id="CQWELDP"/>
<dbReference type="PANTHER" id="PTHR15704:SF7">
    <property type="entry name" value="SUPERKILLER COMPLEX PROTEIN 3"/>
    <property type="match status" value="1"/>
</dbReference>
<dbReference type="GO" id="GO:0055087">
    <property type="term" value="C:Ski complex"/>
    <property type="evidence" value="ECO:0007669"/>
    <property type="project" value="InterPro"/>
</dbReference>
<dbReference type="EMBL" id="FUEG01000004">
    <property type="protein sequence ID" value="SJL03129.1"/>
    <property type="molecule type" value="Genomic_DNA"/>
</dbReference>
<dbReference type="OrthoDB" id="421075at2759"/>
<dbReference type="SUPFAM" id="SSF48452">
    <property type="entry name" value="TPR-like"/>
    <property type="match status" value="6"/>
</dbReference>
<dbReference type="Pfam" id="PF13432">
    <property type="entry name" value="TPR_16"/>
    <property type="match status" value="2"/>
</dbReference>
<sequence length="1408" mass="156107">MSFARVKLKAARDFIAKKDFAAARDSAEKVLEFESDNYNATVFLGLALLELKDFDKSEQVYRRAIELNPEQLLAWQGLSKFYERTEAWDKYADTLHRLLGFFAKSGDVVKCAETIQKFVQNRREHGHHLQVVDAISLYLPTSPHYALLSTLPPPDPTNPTSSTTFEAQEAVHNGLPILEEIVRILEKDEADKITREVEKRRTRLGAGTPEQIKKDVGIEFWSISRLPLLYNDILNHPNTSDELRRETETKLLKHKQQYMYALPSASEKKQTISQEVEDLINGAIILQLPDELAWSLFLERKDVETIDGYEYPLLRQYMALFPSLPLVSMLKGYFIYNGIPLSDDEEDEDAEIADPDTGLDMIFDAQPQLADSLLGTRVLADVYLHEVDYPATIKAAQSGMELARRAEVNHGKILPHVILGFKVILATSLVHLFPPKHHARALSIIDDVLFTSPNNISCLMGRAYVLEQANKWEDAGDLFSRVHELLPDDVDDGLRAKEEHAWCRSRLGDFDFAVAALKEVLETMDNLTDHVEESARCLWRLGSCHWDMSGDKREEAYKYFIAALKRDSIYAPAFTSLGIYYEEYATPPDPNRASKCFQKAFELDSREVYAARRLAVGFAEEQEWDLVETVARRTIDGEGGSDAGLDKAGPSTVYLPMNAWAWKAVGAVELARRKYDLAIHAYQVALRAEPEDQVCWLRLGEAYSRSGRHAAALKALARAQELNPDDWMTLYFIGDVHRQTSQFQAAIDIFTEILQERPGEIGVSVLLGQTYLDLGRSELSGGYVARAEASFLTSLHVALAAIEQSSGFGGVVWKIAADAMFSLSARSAFVDESAARHALEAVFPFLSTHSSDRLAGFNINIQLPDNSTPLTGIYMLQHAIVAYDLRISVASSDPQAIGSAWFDLGTALGSYASRLTDEEKSKDAEKKRIEFLGSALRQCPLNEEYWTALGNAYFLTQAKSAQHAYIRALEIDSKNTATWTNLGLLYLYHNDVELANEALYRAQTLDPDYTLAWVGQALVATANGHESDAKALLEHAVGLASSVPAADLEFSARSFALNKISASESLLPSLSLLSRYLSLNPSSAPGLHLSSLVHETLGHLDTALSLLTDAITILETAYEETESPEIERQYVIAQSNMGRIRNSTGDYAGAAEAFEIVIGLLPEIDDPETRILCTQAHFGLGLAQLRQDFGLEGVLGAFENALSSAGDDLMLSGHVSVLMAKTMWALGDETSRDEAKNMLLQCITNDPENLAAINALAAMGILTDDENLVDAALSEILALPREQRASMDPGKDVEYLLMKHHEGLGEDDKVMSLAQQAIISEPSRSEARIDLAKLTMQRGLYESVLPIIAGTSAATLDVQRNEIGLRAIALSTSGAGELALREAQKAVLLAPWDKEKWQMLVYVRSVLE</sequence>
<proteinExistence type="predicted"/>
<dbReference type="InterPro" id="IPR011990">
    <property type="entry name" value="TPR-like_helical_dom_sf"/>
</dbReference>
<dbReference type="PROSITE" id="PS50005">
    <property type="entry name" value="TPR"/>
    <property type="match status" value="5"/>
</dbReference>
<evidence type="ECO:0008006" key="6">
    <source>
        <dbReference type="Google" id="ProtNLM"/>
    </source>
</evidence>
<dbReference type="SMART" id="SM00028">
    <property type="entry name" value="TPR"/>
    <property type="match status" value="12"/>
</dbReference>
<feature type="repeat" description="TPR" evidence="3">
    <location>
        <begin position="693"/>
        <end position="726"/>
    </location>
</feature>
<evidence type="ECO:0000313" key="4">
    <source>
        <dbReference type="EMBL" id="SJL03129.1"/>
    </source>
</evidence>
<evidence type="ECO:0000256" key="1">
    <source>
        <dbReference type="ARBA" id="ARBA00022737"/>
    </source>
</evidence>
<dbReference type="STRING" id="47428.A0A284R320"/>
<evidence type="ECO:0000313" key="5">
    <source>
        <dbReference type="Proteomes" id="UP000219338"/>
    </source>
</evidence>
<name>A0A284R320_ARMOS</name>
<accession>A0A284R320</accession>
<feature type="repeat" description="TPR" evidence="3">
    <location>
        <begin position="727"/>
        <end position="760"/>
    </location>
</feature>
<dbReference type="InterPro" id="IPR019734">
    <property type="entry name" value="TPR_rpt"/>
</dbReference>
<dbReference type="Proteomes" id="UP000219338">
    <property type="component" value="Unassembled WGS sequence"/>
</dbReference>
<reference evidence="5" key="1">
    <citation type="journal article" date="2017" name="Nat. Ecol. Evol.">
        <title>Genome expansion and lineage-specific genetic innovations in the forest pathogenic fungi Armillaria.</title>
        <authorList>
            <person name="Sipos G."/>
            <person name="Prasanna A.N."/>
            <person name="Walter M.C."/>
            <person name="O'Connor E."/>
            <person name="Balint B."/>
            <person name="Krizsan K."/>
            <person name="Kiss B."/>
            <person name="Hess J."/>
            <person name="Varga T."/>
            <person name="Slot J."/>
            <person name="Riley R."/>
            <person name="Boka B."/>
            <person name="Rigling D."/>
            <person name="Barry K."/>
            <person name="Lee J."/>
            <person name="Mihaltcheva S."/>
            <person name="LaButti K."/>
            <person name="Lipzen A."/>
            <person name="Waldron R."/>
            <person name="Moloney N.M."/>
            <person name="Sperisen C."/>
            <person name="Kredics L."/>
            <person name="Vagvoelgyi C."/>
            <person name="Patrignani A."/>
            <person name="Fitzpatrick D."/>
            <person name="Nagy I."/>
            <person name="Doyle S."/>
            <person name="Anderson J.B."/>
            <person name="Grigoriev I.V."/>
            <person name="Gueldener U."/>
            <person name="Muensterkoetter M."/>
            <person name="Nagy L.G."/>
        </authorList>
    </citation>
    <scope>NUCLEOTIDE SEQUENCE [LARGE SCALE GENOMIC DNA]</scope>
    <source>
        <strain evidence="5">C18/9</strain>
    </source>
</reference>
<dbReference type="Pfam" id="PF18833">
    <property type="entry name" value="TPR_22"/>
    <property type="match status" value="1"/>
</dbReference>